<sequence>MNHEGVDHSKRQFLTSALSVVGAVGAGYLAVPFLSQMQPSAKAMAAGAPVEVDISKMEPGQLIRVAWRGKPVWVLNRTPEVLSTLATLDSKLADPVSNESMQPGSSKNPLRSIKPEIFVAVGLCTHLGCSPTFRPEIAPNDLGPDWKGGFFCPCHGSWFDLAGRVYRGVPAPTNLEIPPYRYVTDNLIVVGEDSEADKA</sequence>
<evidence type="ECO:0000256" key="5">
    <source>
        <dbReference type="ARBA" id="ARBA00012951"/>
    </source>
</evidence>
<proteinExistence type="inferred from homology"/>
<dbReference type="Gene3D" id="1.20.5.510">
    <property type="entry name" value="Single helix bin"/>
    <property type="match status" value="1"/>
</dbReference>
<dbReference type="STRING" id="1538553.JT25_007295"/>
<evidence type="ECO:0000256" key="20">
    <source>
        <dbReference type="RuleBase" id="RU004494"/>
    </source>
</evidence>
<dbReference type="RefSeq" id="WP_036272858.1">
    <property type="nucleotide sequence ID" value="NZ_CP014476.1"/>
</dbReference>
<dbReference type="PRINTS" id="PR00162">
    <property type="entry name" value="RIESKE"/>
</dbReference>
<keyword evidence="12" id="KW-1278">Translocase</keyword>
<keyword evidence="16" id="KW-0411">Iron-sulfur</keyword>
<keyword evidence="18" id="KW-1015">Disulfide bond</keyword>
<evidence type="ECO:0000256" key="7">
    <source>
        <dbReference type="ARBA" id="ARBA00022448"/>
    </source>
</evidence>
<organism evidence="23 24">
    <name type="scientific">Methylomonas denitrificans</name>
    <dbReference type="NCBI Taxonomy" id="1538553"/>
    <lineage>
        <taxon>Bacteria</taxon>
        <taxon>Pseudomonadati</taxon>
        <taxon>Pseudomonadota</taxon>
        <taxon>Gammaproteobacteria</taxon>
        <taxon>Methylococcales</taxon>
        <taxon>Methylococcaceae</taxon>
        <taxon>Methylomonas</taxon>
    </lineage>
</organism>
<keyword evidence="24" id="KW-1185">Reference proteome</keyword>
<name>A0A126T2K0_9GAMM</name>
<keyword evidence="13 20" id="KW-0249">Electron transport</keyword>
<comment type="cofactor">
    <cofactor evidence="20">
        <name>[2Fe-2S] cluster</name>
        <dbReference type="ChEBI" id="CHEBI:190135"/>
    </cofactor>
    <text evidence="20">Binds 1 [2Fe-2S] cluster per subunit.</text>
</comment>
<dbReference type="Proteomes" id="UP000030512">
    <property type="component" value="Chromosome"/>
</dbReference>
<dbReference type="SUPFAM" id="SSF50022">
    <property type="entry name" value="ISP domain"/>
    <property type="match status" value="1"/>
</dbReference>
<dbReference type="InterPro" id="IPR019470">
    <property type="entry name" value="Ubiq_cytC_Rdtase_Fe-S_su_TAT"/>
</dbReference>
<comment type="subunit">
    <text evidence="4 21">The main subunits of complex b-c1 are: cytochrome b, cytochrome c1 and the Rieske protein.</text>
</comment>
<evidence type="ECO:0000256" key="3">
    <source>
        <dbReference type="ARBA" id="ARBA00010651"/>
    </source>
</evidence>
<comment type="miscellaneous">
    <text evidence="20">The Rieske protein is a high potential 2Fe-2S protein.</text>
</comment>
<dbReference type="Pfam" id="PF00355">
    <property type="entry name" value="Rieske"/>
    <property type="match status" value="1"/>
</dbReference>
<comment type="function">
    <text evidence="1">Component of the ubiquinol-cytochrome c reductase complex (complex III or cytochrome b-c1 complex), which is a respiratory chain that generates an electrochemical potential coupled to ATP synthesis.</text>
</comment>
<evidence type="ECO:0000256" key="15">
    <source>
        <dbReference type="ARBA" id="ARBA00023004"/>
    </source>
</evidence>
<dbReference type="GO" id="GO:0008121">
    <property type="term" value="F:quinol-cytochrome-c reductase activity"/>
    <property type="evidence" value="ECO:0007669"/>
    <property type="project" value="UniProtKB-EC"/>
</dbReference>
<evidence type="ECO:0000256" key="10">
    <source>
        <dbReference type="ARBA" id="ARBA00022714"/>
    </source>
</evidence>
<dbReference type="PANTHER" id="PTHR10134">
    <property type="entry name" value="CYTOCHROME B-C1 COMPLEX SUBUNIT RIESKE, MITOCHONDRIAL"/>
    <property type="match status" value="1"/>
</dbReference>
<accession>A0A126T2K0</accession>
<dbReference type="CDD" id="cd03470">
    <property type="entry name" value="Rieske_cytochrome_bc1"/>
    <property type="match status" value="1"/>
</dbReference>
<evidence type="ECO:0000256" key="12">
    <source>
        <dbReference type="ARBA" id="ARBA00022967"/>
    </source>
</evidence>
<evidence type="ECO:0000256" key="2">
    <source>
        <dbReference type="ARBA" id="ARBA00004162"/>
    </source>
</evidence>
<dbReference type="Gene3D" id="2.102.10.10">
    <property type="entry name" value="Rieske [2Fe-2S] iron-sulphur domain"/>
    <property type="match status" value="1"/>
</dbReference>
<evidence type="ECO:0000256" key="14">
    <source>
        <dbReference type="ARBA" id="ARBA00022989"/>
    </source>
</evidence>
<evidence type="ECO:0000256" key="18">
    <source>
        <dbReference type="ARBA" id="ARBA00023157"/>
    </source>
</evidence>
<comment type="similarity">
    <text evidence="3">Belongs to the Rieske iron-sulfur protein family.</text>
</comment>
<dbReference type="GO" id="GO:0051537">
    <property type="term" value="F:2 iron, 2 sulfur cluster binding"/>
    <property type="evidence" value="ECO:0007669"/>
    <property type="project" value="UniProtKB-KW"/>
</dbReference>
<evidence type="ECO:0000256" key="16">
    <source>
        <dbReference type="ARBA" id="ARBA00023014"/>
    </source>
</evidence>
<evidence type="ECO:0000256" key="1">
    <source>
        <dbReference type="ARBA" id="ARBA00002444"/>
    </source>
</evidence>
<keyword evidence="9 20" id="KW-0812">Transmembrane</keyword>
<evidence type="ECO:0000256" key="19">
    <source>
        <dbReference type="ARBA" id="ARBA00029351"/>
    </source>
</evidence>
<protein>
    <recommendedName>
        <fullName evidence="6 20">Ubiquinol-cytochrome c reductase iron-sulfur subunit</fullName>
        <ecNumber evidence="5 20">7.1.1.8</ecNumber>
    </recommendedName>
</protein>
<feature type="transmembrane region" description="Helical" evidence="20">
    <location>
        <begin position="12"/>
        <end position="34"/>
    </location>
</feature>
<dbReference type="EC" id="7.1.1.8" evidence="5 20"/>
<keyword evidence="10" id="KW-0001">2Fe-2S</keyword>
<evidence type="ECO:0000256" key="9">
    <source>
        <dbReference type="ARBA" id="ARBA00022692"/>
    </source>
</evidence>
<dbReference type="PROSITE" id="PS51318">
    <property type="entry name" value="TAT"/>
    <property type="match status" value="1"/>
</dbReference>
<dbReference type="EMBL" id="CP014476">
    <property type="protein sequence ID" value="AMK76299.1"/>
    <property type="molecule type" value="Genomic_DNA"/>
</dbReference>
<comment type="catalytic activity">
    <reaction evidence="19 20">
        <text>a quinol + 2 Fe(III)-[cytochrome c](out) = a quinone + 2 Fe(II)-[cytochrome c](out) + 2 H(+)(out)</text>
        <dbReference type="Rhea" id="RHEA:11484"/>
        <dbReference type="Rhea" id="RHEA-COMP:10350"/>
        <dbReference type="Rhea" id="RHEA-COMP:14399"/>
        <dbReference type="ChEBI" id="CHEBI:15378"/>
        <dbReference type="ChEBI" id="CHEBI:24646"/>
        <dbReference type="ChEBI" id="CHEBI:29033"/>
        <dbReference type="ChEBI" id="CHEBI:29034"/>
        <dbReference type="ChEBI" id="CHEBI:132124"/>
        <dbReference type="EC" id="7.1.1.8"/>
    </reaction>
</comment>
<dbReference type="OrthoDB" id="9767869at2"/>
<evidence type="ECO:0000256" key="21">
    <source>
        <dbReference type="RuleBase" id="RU004497"/>
    </source>
</evidence>
<dbReference type="InterPro" id="IPR017941">
    <property type="entry name" value="Rieske_2Fe-2S"/>
</dbReference>
<feature type="domain" description="Rieske" evidence="22">
    <location>
        <begin position="93"/>
        <end position="189"/>
    </location>
</feature>
<evidence type="ECO:0000256" key="6">
    <source>
        <dbReference type="ARBA" id="ARBA00019816"/>
    </source>
</evidence>
<evidence type="ECO:0000313" key="24">
    <source>
        <dbReference type="Proteomes" id="UP000030512"/>
    </source>
</evidence>
<evidence type="ECO:0000256" key="4">
    <source>
        <dbReference type="ARBA" id="ARBA00011649"/>
    </source>
</evidence>
<evidence type="ECO:0000259" key="22">
    <source>
        <dbReference type="PROSITE" id="PS51296"/>
    </source>
</evidence>
<evidence type="ECO:0000313" key="23">
    <source>
        <dbReference type="EMBL" id="AMK76299.1"/>
    </source>
</evidence>
<gene>
    <name evidence="23" type="ORF">JT25_007295</name>
</gene>
<dbReference type="InterPro" id="IPR036922">
    <property type="entry name" value="Rieske_2Fe-2S_sf"/>
</dbReference>
<keyword evidence="17 20" id="KW-0472">Membrane</keyword>
<dbReference type="NCBIfam" id="TIGR01416">
    <property type="entry name" value="Rieske_proteo"/>
    <property type="match status" value="1"/>
</dbReference>
<dbReference type="Pfam" id="PF10399">
    <property type="entry name" value="UCR_Fe-S_N"/>
    <property type="match status" value="1"/>
</dbReference>
<keyword evidence="7 20" id="KW-0813">Transport</keyword>
<evidence type="ECO:0000256" key="13">
    <source>
        <dbReference type="ARBA" id="ARBA00022982"/>
    </source>
</evidence>
<dbReference type="KEGG" id="mdn:JT25_007295"/>
<dbReference type="InterPro" id="IPR005805">
    <property type="entry name" value="Rieske_Fe-S_prot_C"/>
</dbReference>
<evidence type="ECO:0000256" key="11">
    <source>
        <dbReference type="ARBA" id="ARBA00022723"/>
    </source>
</evidence>
<keyword evidence="15" id="KW-0408">Iron</keyword>
<dbReference type="InterPro" id="IPR006317">
    <property type="entry name" value="Ubiquinol_cyt_c_Rdtase_Fe-S-su"/>
</dbReference>
<evidence type="ECO:0000256" key="17">
    <source>
        <dbReference type="ARBA" id="ARBA00023136"/>
    </source>
</evidence>
<evidence type="ECO:0000256" key="8">
    <source>
        <dbReference type="ARBA" id="ARBA00022475"/>
    </source>
</evidence>
<dbReference type="AlphaFoldDB" id="A0A126T2K0"/>
<keyword evidence="11" id="KW-0479">Metal-binding</keyword>
<dbReference type="InterPro" id="IPR014349">
    <property type="entry name" value="Rieske_Fe-S_prot"/>
</dbReference>
<dbReference type="PROSITE" id="PS51296">
    <property type="entry name" value="RIESKE"/>
    <property type="match status" value="1"/>
</dbReference>
<keyword evidence="8" id="KW-1003">Cell membrane</keyword>
<keyword evidence="14 20" id="KW-1133">Transmembrane helix</keyword>
<comment type="subcellular location">
    <subcellularLocation>
        <location evidence="2">Cell membrane</location>
        <topology evidence="2">Single-pass membrane protein</topology>
    </subcellularLocation>
</comment>
<reference evidence="23 24" key="1">
    <citation type="journal article" date="2015" name="Environ. Microbiol.">
        <title>Methane oxidation coupled to nitrate reduction under hypoxia by the Gammaproteobacterium Methylomonas denitrificans, sp. nov. type strain FJG1.</title>
        <authorList>
            <person name="Kits K.D."/>
            <person name="Klotz M.G."/>
            <person name="Stein L.Y."/>
        </authorList>
    </citation>
    <scope>NUCLEOTIDE SEQUENCE [LARGE SCALE GENOMIC DNA]</scope>
    <source>
        <strain evidence="23 24">FJG1</strain>
    </source>
</reference>
<dbReference type="InterPro" id="IPR006311">
    <property type="entry name" value="TAT_signal"/>
</dbReference>
<dbReference type="GO" id="GO:0046872">
    <property type="term" value="F:metal ion binding"/>
    <property type="evidence" value="ECO:0007669"/>
    <property type="project" value="UniProtKB-KW"/>
</dbReference>
<dbReference type="GO" id="GO:0005886">
    <property type="term" value="C:plasma membrane"/>
    <property type="evidence" value="ECO:0007669"/>
    <property type="project" value="UniProtKB-SubCell"/>
</dbReference>